<name>A0A086SUX5_HAPC1</name>
<dbReference type="Gene3D" id="3.40.50.1820">
    <property type="entry name" value="alpha/beta hydrolase"/>
    <property type="match status" value="1"/>
</dbReference>
<dbReference type="GO" id="GO:0016787">
    <property type="term" value="F:hydrolase activity"/>
    <property type="evidence" value="ECO:0007669"/>
    <property type="project" value="UniProtKB-KW"/>
</dbReference>
<organism evidence="5 6">
    <name type="scientific">Hapsidospora chrysogenum (strain ATCC 11550 / CBS 779.69 / DSM 880 / IAM 14645 / JCM 23072 / IMI 49137)</name>
    <name type="common">Acremonium chrysogenum</name>
    <dbReference type="NCBI Taxonomy" id="857340"/>
    <lineage>
        <taxon>Eukaryota</taxon>
        <taxon>Fungi</taxon>
        <taxon>Dikarya</taxon>
        <taxon>Ascomycota</taxon>
        <taxon>Pezizomycotina</taxon>
        <taxon>Sordariomycetes</taxon>
        <taxon>Hypocreomycetidae</taxon>
        <taxon>Hypocreales</taxon>
        <taxon>Bionectriaceae</taxon>
        <taxon>Hapsidospora</taxon>
    </lineage>
</organism>
<sequence length="356" mass="39783">MKLAASVPLLLLAFWQMEAATATFLQKDLGFNHTREYSRIGTRTYHYLLAPPSSAFDEPIGTIVLLHGFPDLSYGWRYQIPYLTSLGYRVIAPDMLGYGRSSSPLDLDKFSLKNMSDDLAQLVRRVVGEGQEVILGGHDWGGAMVYRAALWHPDLYQGIFSVCTPYFVPVTEYVDLKDQIDAGITPTFGYQLQLRDRSIDKYLRGSCKIRQVLLALYGGTTPEGEMGFDAHTGLILKNLPKLGPSPLISQDDLDYYVGEYVKNTMRGPLSWYRTAKINFDDELPLARQGKVNFAMPGLYIGATMDTALPPELSEGMEDYFPEGLTRGEVESSHWALWQAAQGVNEIIAQWAAGLDK</sequence>
<dbReference type="PRINTS" id="PR00111">
    <property type="entry name" value="ABHYDROLASE"/>
</dbReference>
<comment type="similarity">
    <text evidence="2">Belongs to the AB hydrolase superfamily. Epoxide hydrolase family.</text>
</comment>
<dbReference type="OrthoDB" id="408373at2759"/>
<proteinExistence type="inferred from homology"/>
<keyword evidence="3" id="KW-0732">Signal</keyword>
<comment type="caution">
    <text evidence="5">The sequence shown here is derived from an EMBL/GenBank/DDBJ whole genome shotgun (WGS) entry which is preliminary data.</text>
</comment>
<dbReference type="Pfam" id="PF00561">
    <property type="entry name" value="Abhydrolase_1"/>
    <property type="match status" value="1"/>
</dbReference>
<keyword evidence="6" id="KW-1185">Reference proteome</keyword>
<dbReference type="PRINTS" id="PR00412">
    <property type="entry name" value="EPOXHYDRLASE"/>
</dbReference>
<dbReference type="EMBL" id="JPKY01000158">
    <property type="protein sequence ID" value="KFH40907.1"/>
    <property type="molecule type" value="Genomic_DNA"/>
</dbReference>
<evidence type="ECO:0000259" key="4">
    <source>
        <dbReference type="Pfam" id="PF00561"/>
    </source>
</evidence>
<feature type="chain" id="PRO_5001815216" evidence="3">
    <location>
        <begin position="20"/>
        <end position="356"/>
    </location>
</feature>
<accession>A0A086SUX5</accession>
<feature type="domain" description="AB hydrolase-1" evidence="4">
    <location>
        <begin position="62"/>
        <end position="339"/>
    </location>
</feature>
<evidence type="ECO:0000313" key="6">
    <source>
        <dbReference type="Proteomes" id="UP000029964"/>
    </source>
</evidence>
<dbReference type="STRING" id="857340.A0A086SUX5"/>
<dbReference type="InterPro" id="IPR029058">
    <property type="entry name" value="AB_hydrolase_fold"/>
</dbReference>
<gene>
    <name evidence="5" type="ORF">ACRE_083950</name>
</gene>
<evidence type="ECO:0000256" key="3">
    <source>
        <dbReference type="SAM" id="SignalP"/>
    </source>
</evidence>
<evidence type="ECO:0000256" key="1">
    <source>
        <dbReference type="ARBA" id="ARBA00022801"/>
    </source>
</evidence>
<dbReference type="InterPro" id="IPR000073">
    <property type="entry name" value="AB_hydrolase_1"/>
</dbReference>
<feature type="signal peptide" evidence="3">
    <location>
        <begin position="1"/>
        <end position="19"/>
    </location>
</feature>
<keyword evidence="1 5" id="KW-0378">Hydrolase</keyword>
<evidence type="ECO:0000256" key="2">
    <source>
        <dbReference type="ARBA" id="ARBA00038334"/>
    </source>
</evidence>
<dbReference type="InterPro" id="IPR000639">
    <property type="entry name" value="Epox_hydrolase-like"/>
</dbReference>
<dbReference type="PANTHER" id="PTHR43329">
    <property type="entry name" value="EPOXIDE HYDROLASE"/>
    <property type="match status" value="1"/>
</dbReference>
<dbReference type="Proteomes" id="UP000029964">
    <property type="component" value="Unassembled WGS sequence"/>
</dbReference>
<evidence type="ECO:0000313" key="5">
    <source>
        <dbReference type="EMBL" id="KFH40907.1"/>
    </source>
</evidence>
<dbReference type="AlphaFoldDB" id="A0A086SUX5"/>
<reference evidence="6" key="1">
    <citation type="journal article" date="2014" name="Genome Announc.">
        <title>Genome sequence and annotation of Acremonium chrysogenum, producer of the beta-lactam antibiotic cephalosporin C.</title>
        <authorList>
            <person name="Terfehr D."/>
            <person name="Dahlmann T.A."/>
            <person name="Specht T."/>
            <person name="Zadra I."/>
            <person name="Kuernsteiner H."/>
            <person name="Kueck U."/>
        </authorList>
    </citation>
    <scope>NUCLEOTIDE SEQUENCE [LARGE SCALE GENOMIC DNA]</scope>
    <source>
        <strain evidence="6">ATCC 11550 / CBS 779.69 / DSM 880 / IAM 14645 / JCM 23072 / IMI 49137</strain>
    </source>
</reference>
<protein>
    <submittedName>
        <fullName evidence="5">Bifunctional epoxide hydrolase-like protein</fullName>
    </submittedName>
</protein>
<dbReference type="SUPFAM" id="SSF53474">
    <property type="entry name" value="alpha/beta-Hydrolases"/>
    <property type="match status" value="1"/>
</dbReference>
<dbReference type="HOGENOM" id="CLU_020336_7_5_1"/>